<gene>
    <name evidence="1" type="ORF">PN36_00140</name>
</gene>
<dbReference type="EMBL" id="JSZA02000001">
    <property type="protein sequence ID" value="KHD11251.1"/>
    <property type="molecule type" value="Genomic_DNA"/>
</dbReference>
<name>A0A0A6S557_9GAMM</name>
<evidence type="ECO:0000313" key="1">
    <source>
        <dbReference type="EMBL" id="KHD11251.1"/>
    </source>
</evidence>
<reference evidence="1 2" key="1">
    <citation type="journal article" date="2016" name="Front. Microbiol.">
        <title>Single-Cell (Meta-)Genomics of a Dimorphic Candidatus Thiomargarita nelsonii Reveals Genomic Plasticity.</title>
        <authorList>
            <person name="Flood B.E."/>
            <person name="Fliss P."/>
            <person name="Jones D.S."/>
            <person name="Dick G.J."/>
            <person name="Jain S."/>
            <person name="Kaster A.K."/>
            <person name="Winkel M."/>
            <person name="Mussmann M."/>
            <person name="Bailey J."/>
        </authorList>
    </citation>
    <scope>NUCLEOTIDE SEQUENCE [LARGE SCALE GENOMIC DNA]</scope>
    <source>
        <strain evidence="1">Hydrate Ridge</strain>
    </source>
</reference>
<dbReference type="AlphaFoldDB" id="A0A0A6S557"/>
<sequence length="72" mass="8001">MAGQIKKMINTIIEQRSKGSPIIAGTIKVKLILKGINPETFSYQSKDNPMIIKKLEKIAKDFGVKLDRGLNS</sequence>
<protein>
    <submittedName>
        <fullName evidence="1">Uncharacterized protein</fullName>
    </submittedName>
</protein>
<dbReference type="Proteomes" id="UP000030428">
    <property type="component" value="Unassembled WGS sequence"/>
</dbReference>
<keyword evidence="2" id="KW-1185">Reference proteome</keyword>
<comment type="caution">
    <text evidence="1">The sequence shown here is derived from an EMBL/GenBank/DDBJ whole genome shotgun (WGS) entry which is preliminary data.</text>
</comment>
<evidence type="ECO:0000313" key="2">
    <source>
        <dbReference type="Proteomes" id="UP000030428"/>
    </source>
</evidence>
<accession>A0A0A6S557</accession>
<organism evidence="1 2">
    <name type="scientific">Candidatus Thiomargarita nelsonii</name>
    <dbReference type="NCBI Taxonomy" id="1003181"/>
    <lineage>
        <taxon>Bacteria</taxon>
        <taxon>Pseudomonadati</taxon>
        <taxon>Pseudomonadota</taxon>
        <taxon>Gammaproteobacteria</taxon>
        <taxon>Thiotrichales</taxon>
        <taxon>Thiotrichaceae</taxon>
        <taxon>Thiomargarita</taxon>
    </lineage>
</organism>
<proteinExistence type="predicted"/>